<dbReference type="Pfam" id="PF01212">
    <property type="entry name" value="Beta_elim_lyase"/>
    <property type="match status" value="1"/>
</dbReference>
<dbReference type="PANTHER" id="PTHR48097:SF5">
    <property type="entry name" value="LOW SPECIFICITY L-THREONINE ALDOLASE"/>
    <property type="match status" value="1"/>
</dbReference>
<evidence type="ECO:0000259" key="4">
    <source>
        <dbReference type="Pfam" id="PF01212"/>
    </source>
</evidence>
<dbReference type="AlphaFoldDB" id="A0A644Y8Z6"/>
<organism evidence="5">
    <name type="scientific">bioreactor metagenome</name>
    <dbReference type="NCBI Taxonomy" id="1076179"/>
    <lineage>
        <taxon>unclassified sequences</taxon>
        <taxon>metagenomes</taxon>
        <taxon>ecological metagenomes</taxon>
    </lineage>
</organism>
<comment type="cofactor">
    <cofactor evidence="1">
        <name>pyridoxal 5'-phosphate</name>
        <dbReference type="ChEBI" id="CHEBI:597326"/>
    </cofactor>
</comment>
<sequence>MYSFKNDYSEGTHPRILNALMEANMEQMEGYGEDKYSIEAIRLIKERLGRKNVDVHFFPGGTQTNLTAISAFLRPHEAAIAANTGHILVHETGAIEATGHKVISIEVKDGKINPSQVKEVMDSHTDEHMVKPKLVYISNPTEIGSIYTKKELEALSNFCRDKGLFLYVDGARLGSALCSKENDINLDDLANLVDAFYIGGTKNGALLGEALVICKDSLKEDFRFHIKQKGALLAKGRILGIQFAELFKDNLFFDLAIHANSMAELLKDAIVKEGYSFLTHSPSNQIFPILPNSIIETLEEKYIFYVWQKVDENNSAIRLVTSWATREEAVKSFIEDLKNLKNR</sequence>
<evidence type="ECO:0000256" key="2">
    <source>
        <dbReference type="ARBA" id="ARBA00006966"/>
    </source>
</evidence>
<dbReference type="InterPro" id="IPR015424">
    <property type="entry name" value="PyrdxlP-dep_Trfase"/>
</dbReference>
<dbReference type="GO" id="GO:0016829">
    <property type="term" value="F:lyase activity"/>
    <property type="evidence" value="ECO:0007669"/>
    <property type="project" value="UniProtKB-KW"/>
</dbReference>
<proteinExistence type="inferred from homology"/>
<keyword evidence="3" id="KW-0663">Pyridoxal phosphate</keyword>
<dbReference type="EMBL" id="VSSQ01004340">
    <property type="protein sequence ID" value="MPM24779.1"/>
    <property type="molecule type" value="Genomic_DNA"/>
</dbReference>
<dbReference type="InterPro" id="IPR015421">
    <property type="entry name" value="PyrdxlP-dep_Trfase_major"/>
</dbReference>
<reference evidence="5" key="1">
    <citation type="submission" date="2019-08" db="EMBL/GenBank/DDBJ databases">
        <authorList>
            <person name="Kucharzyk K."/>
            <person name="Murdoch R.W."/>
            <person name="Higgins S."/>
            <person name="Loffler F."/>
        </authorList>
    </citation>
    <scope>NUCLEOTIDE SEQUENCE</scope>
</reference>
<evidence type="ECO:0000313" key="5">
    <source>
        <dbReference type="EMBL" id="MPM24779.1"/>
    </source>
</evidence>
<gene>
    <name evidence="5" type="primary">ltaE_11</name>
    <name evidence="5" type="ORF">SDC9_71264</name>
</gene>
<keyword evidence="5" id="KW-0456">Lyase</keyword>
<accession>A0A644Y8Z6</accession>
<dbReference type="SUPFAM" id="SSF53383">
    <property type="entry name" value="PLP-dependent transferases"/>
    <property type="match status" value="1"/>
</dbReference>
<feature type="domain" description="Aromatic amino acid beta-eliminating lyase/threonine aldolase" evidence="4">
    <location>
        <begin position="14"/>
        <end position="241"/>
    </location>
</feature>
<evidence type="ECO:0000256" key="1">
    <source>
        <dbReference type="ARBA" id="ARBA00001933"/>
    </source>
</evidence>
<comment type="similarity">
    <text evidence="2">Belongs to the threonine aldolase family.</text>
</comment>
<dbReference type="Gene3D" id="3.90.1150.10">
    <property type="entry name" value="Aspartate Aminotransferase, domain 1"/>
    <property type="match status" value="1"/>
</dbReference>
<dbReference type="InterPro" id="IPR001597">
    <property type="entry name" value="ArAA_b-elim_lyase/Thr_aldolase"/>
</dbReference>
<dbReference type="InterPro" id="IPR015422">
    <property type="entry name" value="PyrdxlP-dep_Trfase_small"/>
</dbReference>
<name>A0A644Y8Z6_9ZZZZ</name>
<protein>
    <submittedName>
        <fullName evidence="5">Low specificity L-threonine aldolase</fullName>
        <ecNumber evidence="5">4.1.2.48</ecNumber>
    </submittedName>
</protein>
<comment type="caution">
    <text evidence="5">The sequence shown here is derived from an EMBL/GenBank/DDBJ whole genome shotgun (WGS) entry which is preliminary data.</text>
</comment>
<dbReference type="PANTHER" id="PTHR48097">
    <property type="entry name" value="L-THREONINE ALDOLASE-RELATED"/>
    <property type="match status" value="1"/>
</dbReference>
<dbReference type="EC" id="4.1.2.48" evidence="5"/>
<evidence type="ECO:0000256" key="3">
    <source>
        <dbReference type="ARBA" id="ARBA00022898"/>
    </source>
</evidence>
<dbReference type="GO" id="GO:0006520">
    <property type="term" value="P:amino acid metabolic process"/>
    <property type="evidence" value="ECO:0007669"/>
    <property type="project" value="InterPro"/>
</dbReference>
<dbReference type="Gene3D" id="3.40.640.10">
    <property type="entry name" value="Type I PLP-dependent aspartate aminotransferase-like (Major domain)"/>
    <property type="match status" value="1"/>
</dbReference>